<dbReference type="InterPro" id="IPR050768">
    <property type="entry name" value="UPF0353/GerABKA_families"/>
</dbReference>
<keyword evidence="3" id="KW-0812">Transmembrane</keyword>
<keyword evidence="3" id="KW-1133">Transmembrane helix</keyword>
<dbReference type="GO" id="GO:0009847">
    <property type="term" value="P:spore germination"/>
    <property type="evidence" value="ECO:0007669"/>
    <property type="project" value="InterPro"/>
</dbReference>
<protein>
    <submittedName>
        <fullName evidence="4">Spore germination protein</fullName>
    </submittedName>
</protein>
<accession>A0A494Z388</accession>
<feature type="transmembrane region" description="Helical" evidence="3">
    <location>
        <begin position="313"/>
        <end position="332"/>
    </location>
</feature>
<dbReference type="PIRSF" id="PIRSF005690">
    <property type="entry name" value="GerBA"/>
    <property type="match status" value="1"/>
</dbReference>
<keyword evidence="2 3" id="KW-0472">Membrane</keyword>
<evidence type="ECO:0000256" key="2">
    <source>
        <dbReference type="ARBA" id="ARBA00023136"/>
    </source>
</evidence>
<dbReference type="GO" id="GO:0016020">
    <property type="term" value="C:membrane"/>
    <property type="evidence" value="ECO:0007669"/>
    <property type="project" value="InterPro"/>
</dbReference>
<evidence type="ECO:0000313" key="4">
    <source>
        <dbReference type="EMBL" id="RKQ16979.1"/>
    </source>
</evidence>
<name>A0A494Z388_9BACL</name>
<evidence type="ECO:0000256" key="3">
    <source>
        <dbReference type="SAM" id="Phobius"/>
    </source>
</evidence>
<keyword evidence="5" id="KW-1185">Reference proteome</keyword>
<proteinExistence type="inferred from homology"/>
<organism evidence="4 5">
    <name type="scientific">Ureibacillus endophyticus</name>
    <dbReference type="NCBI Taxonomy" id="1978490"/>
    <lineage>
        <taxon>Bacteria</taxon>
        <taxon>Bacillati</taxon>
        <taxon>Bacillota</taxon>
        <taxon>Bacilli</taxon>
        <taxon>Bacillales</taxon>
        <taxon>Caryophanaceae</taxon>
        <taxon>Ureibacillus</taxon>
    </lineage>
</organism>
<feature type="transmembrane region" description="Helical" evidence="3">
    <location>
        <begin position="249"/>
        <end position="268"/>
    </location>
</feature>
<reference evidence="4 5" key="1">
    <citation type="journal article" date="2016" name="Antonie Van Leeuwenhoek">
        <title>Lysinibacillus endophyticus sp. nov., an indole-3-acetic acid producing endophytic bacterium isolated from corn root (Zea mays cv. Xinken-5).</title>
        <authorList>
            <person name="Yu J."/>
            <person name="Guan X."/>
            <person name="Liu C."/>
            <person name="Xiang W."/>
            <person name="Yu Z."/>
            <person name="Liu X."/>
            <person name="Wang G."/>
        </authorList>
    </citation>
    <scope>NUCLEOTIDE SEQUENCE [LARGE SCALE GENOMIC DNA]</scope>
    <source>
        <strain evidence="4 5">DSM 100506</strain>
    </source>
</reference>
<dbReference type="OrthoDB" id="9772630at2"/>
<dbReference type="PANTHER" id="PTHR22550:SF5">
    <property type="entry name" value="LEUCINE ZIPPER PROTEIN 4"/>
    <property type="match status" value="1"/>
</dbReference>
<dbReference type="Proteomes" id="UP000272238">
    <property type="component" value="Unassembled WGS sequence"/>
</dbReference>
<feature type="transmembrane region" description="Helical" evidence="3">
    <location>
        <begin position="369"/>
        <end position="396"/>
    </location>
</feature>
<dbReference type="InterPro" id="IPR004995">
    <property type="entry name" value="Spore_Ger"/>
</dbReference>
<evidence type="ECO:0000256" key="1">
    <source>
        <dbReference type="ARBA" id="ARBA00005278"/>
    </source>
</evidence>
<comment type="similarity">
    <text evidence="1">Belongs to the GerABKA family.</text>
</comment>
<dbReference type="PANTHER" id="PTHR22550">
    <property type="entry name" value="SPORE GERMINATION PROTEIN"/>
    <property type="match status" value="1"/>
</dbReference>
<gene>
    <name evidence="4" type="ORF">D8M03_08630</name>
</gene>
<dbReference type="Pfam" id="PF03323">
    <property type="entry name" value="GerA"/>
    <property type="match status" value="1"/>
</dbReference>
<dbReference type="AlphaFoldDB" id="A0A494Z388"/>
<feature type="transmembrane region" description="Helical" evidence="3">
    <location>
        <begin position="338"/>
        <end position="357"/>
    </location>
</feature>
<comment type="caution">
    <text evidence="4">The sequence shown here is derived from an EMBL/GenBank/DDBJ whole genome shotgun (WGS) entry which is preliminary data.</text>
</comment>
<sequence>MIFDNKNCTILFLDSMVNKEQLQTFVIAPILEAETGEIDKVVEATEVQAVSSISEIGSKLMEGCCVILIEGREVAWTVSVAETTSRSIETPANERSIKSAHDGFVESIGTNLLLIRRRVKTPQLKVQSYTLGRQSNTKVNLVYLANLANSEMVEEIKRRVSSIDVDQLLSSGEIEEFIEDNPYSPFPQMLHTERPDRAVSYLTEGKVLLLVDGDPRVLIMPITFFAFYQASDDYNSRWMVGTFFRCIRFLSYIISICLPAIYIAIVSYHSEVLPIGILYSVRVSLENVPFHPFIEAFTMQIVLELLKEASIRLPTPIAQTIGIVGGVVIGTAVVEASFVSNTMVVIIGLTAISSFVAPVNEMGTSARLLGFPVMVAAAVLGFFGIAIVLMVIVMHLCKLETFGMPYFSPLAPLKEKDLKDTLIRMPAWKMVTRPSDSLPAYKKQQWRTRGWKKS</sequence>
<evidence type="ECO:0000313" key="5">
    <source>
        <dbReference type="Proteomes" id="UP000272238"/>
    </source>
</evidence>
<dbReference type="EMBL" id="RBZN01000017">
    <property type="protein sequence ID" value="RKQ16979.1"/>
    <property type="molecule type" value="Genomic_DNA"/>
</dbReference>